<dbReference type="PANTHER" id="PTHR43161">
    <property type="entry name" value="SORBITOL DEHYDROGENASE"/>
    <property type="match status" value="1"/>
</dbReference>
<accession>A0A0R1M7R3</accession>
<proteinExistence type="inferred from homology"/>
<comment type="cofactor">
    <cofactor evidence="1 6">
        <name>Zn(2+)</name>
        <dbReference type="ChEBI" id="CHEBI:29105"/>
    </cofactor>
</comment>
<feature type="domain" description="Alcohol dehydrogenase-like C-terminal" evidence="7">
    <location>
        <begin position="190"/>
        <end position="316"/>
    </location>
</feature>
<evidence type="ECO:0000256" key="5">
    <source>
        <dbReference type="ARBA" id="ARBA00023002"/>
    </source>
</evidence>
<evidence type="ECO:0000256" key="3">
    <source>
        <dbReference type="ARBA" id="ARBA00022723"/>
    </source>
</evidence>
<dbReference type="SUPFAM" id="SSF50129">
    <property type="entry name" value="GroES-like"/>
    <property type="match status" value="1"/>
</dbReference>
<dbReference type="InterPro" id="IPR013149">
    <property type="entry name" value="ADH-like_C"/>
</dbReference>
<dbReference type="EMBL" id="AZEF01000032">
    <property type="protein sequence ID" value="KRL00914.1"/>
    <property type="molecule type" value="Genomic_DNA"/>
</dbReference>
<evidence type="ECO:0000256" key="4">
    <source>
        <dbReference type="ARBA" id="ARBA00022833"/>
    </source>
</evidence>
<dbReference type="Gene3D" id="3.90.180.10">
    <property type="entry name" value="Medium-chain alcohol dehydrogenases, catalytic domain"/>
    <property type="match status" value="1"/>
</dbReference>
<dbReference type="Gene3D" id="3.40.50.720">
    <property type="entry name" value="NAD(P)-binding Rossmann-like Domain"/>
    <property type="match status" value="1"/>
</dbReference>
<dbReference type="GO" id="GO:0000721">
    <property type="term" value="F:(R,R)-butanediol dehydrogenase activity"/>
    <property type="evidence" value="ECO:0007669"/>
    <property type="project" value="TreeGrafter"/>
</dbReference>
<comment type="similarity">
    <text evidence="2 6">Belongs to the zinc-containing alcohol dehydrogenase family.</text>
</comment>
<dbReference type="STRING" id="1423731.FC81_GL001748"/>
<evidence type="ECO:0000256" key="6">
    <source>
        <dbReference type="RuleBase" id="RU361277"/>
    </source>
</evidence>
<keyword evidence="4 6" id="KW-0862">Zinc</keyword>
<dbReference type="InterPro" id="IPR002328">
    <property type="entry name" value="ADH_Zn_CS"/>
</dbReference>
<dbReference type="InterPro" id="IPR036291">
    <property type="entry name" value="NAD(P)-bd_dom_sf"/>
</dbReference>
<protein>
    <submittedName>
        <fullName evidence="9">L-iditol 2-dehydrogenase</fullName>
    </submittedName>
</protein>
<reference evidence="9 10" key="1">
    <citation type="journal article" date="2015" name="Genome Announc.">
        <title>Expanding the biotechnology potential of lactobacilli through comparative genomics of 213 strains and associated genera.</title>
        <authorList>
            <person name="Sun Z."/>
            <person name="Harris H.M."/>
            <person name="McCann A."/>
            <person name="Guo C."/>
            <person name="Argimon S."/>
            <person name="Zhang W."/>
            <person name="Yang X."/>
            <person name="Jeffery I.B."/>
            <person name="Cooney J.C."/>
            <person name="Kagawa T.F."/>
            <person name="Liu W."/>
            <person name="Song Y."/>
            <person name="Salvetti E."/>
            <person name="Wrobel A."/>
            <person name="Rasinkangas P."/>
            <person name="Parkhill J."/>
            <person name="Rea M.C."/>
            <person name="O'Sullivan O."/>
            <person name="Ritari J."/>
            <person name="Douillard F.P."/>
            <person name="Paul Ross R."/>
            <person name="Yang R."/>
            <person name="Briner A.E."/>
            <person name="Felis G.E."/>
            <person name="de Vos W.M."/>
            <person name="Barrangou R."/>
            <person name="Klaenhammer T.R."/>
            <person name="Caufield P.W."/>
            <person name="Cui Y."/>
            <person name="Zhang H."/>
            <person name="O'Toole P.W."/>
        </authorList>
    </citation>
    <scope>NUCLEOTIDE SEQUENCE [LARGE SCALE GENOMIC DNA]</scope>
    <source>
        <strain evidence="9 10">DSM 19910</strain>
    </source>
</reference>
<dbReference type="PANTHER" id="PTHR43161:SF23">
    <property type="entry name" value="(R,R)-BUTANEDIOL DEHYDROGENASE-RELATED"/>
    <property type="match status" value="1"/>
</dbReference>
<dbReference type="Pfam" id="PF00107">
    <property type="entry name" value="ADH_zinc_N"/>
    <property type="match status" value="1"/>
</dbReference>
<evidence type="ECO:0000256" key="2">
    <source>
        <dbReference type="ARBA" id="ARBA00008072"/>
    </source>
</evidence>
<dbReference type="PROSITE" id="PS00059">
    <property type="entry name" value="ADH_ZINC"/>
    <property type="match status" value="1"/>
</dbReference>
<dbReference type="GO" id="GO:0005737">
    <property type="term" value="C:cytoplasm"/>
    <property type="evidence" value="ECO:0007669"/>
    <property type="project" value="TreeGrafter"/>
</dbReference>
<keyword evidence="5" id="KW-0560">Oxidoreductase</keyword>
<evidence type="ECO:0000259" key="8">
    <source>
        <dbReference type="Pfam" id="PF08240"/>
    </source>
</evidence>
<dbReference type="InterPro" id="IPR013154">
    <property type="entry name" value="ADH-like_N"/>
</dbReference>
<dbReference type="Pfam" id="PF08240">
    <property type="entry name" value="ADH_N"/>
    <property type="match status" value="1"/>
</dbReference>
<organism evidence="9 10">
    <name type="scientific">Liquorilactobacillus capillatus DSM 19910</name>
    <dbReference type="NCBI Taxonomy" id="1423731"/>
    <lineage>
        <taxon>Bacteria</taxon>
        <taxon>Bacillati</taxon>
        <taxon>Bacillota</taxon>
        <taxon>Bacilli</taxon>
        <taxon>Lactobacillales</taxon>
        <taxon>Lactobacillaceae</taxon>
        <taxon>Liquorilactobacillus</taxon>
    </lineage>
</organism>
<dbReference type="AlphaFoldDB" id="A0A0R1M7R3"/>
<evidence type="ECO:0000313" key="9">
    <source>
        <dbReference type="EMBL" id="KRL00914.1"/>
    </source>
</evidence>
<name>A0A0R1M7R3_9LACO</name>
<keyword evidence="10" id="KW-1185">Reference proteome</keyword>
<comment type="caution">
    <text evidence="9">The sequence shown here is derived from an EMBL/GenBank/DDBJ whole genome shotgun (WGS) entry which is preliminary data.</text>
</comment>
<sequence length="359" mass="38873">MVLMKAVRIYGKKDVRVENIPIADPRDNQVQIKVKYCGICGSDLHAYLEAWGLPTEPHPLTERTLPITLGHEFAGEVVKVGANVTTLKKGDAVAVEPLIACGKCDNCRRGDYNFCNRVFAPDGAGNFLGFSDDGGFAEYANVQEVFAHKMPAGMSYELGALAEPTAVVFEGIKRSGLHEGQNVAVLGAGPIGLLTALLAKIAGADNIYIIDVSKSRLAKARELGIKKTLDPLKVDVVEEVKKDCPNGVDITFEAAGVQATFDSGLKLTRRNGTFQIVALFGRPVTIDLTNDLIMNGIKIETTLAYNNSFTSVLGMLKNHPELFEKIITKKIGLDDVVEEGIKTLAFDKEQVKILVSPEK</sequence>
<keyword evidence="3 6" id="KW-0479">Metal-binding</keyword>
<dbReference type="GO" id="GO:0034079">
    <property type="term" value="P:butanediol biosynthetic process"/>
    <property type="evidence" value="ECO:0007669"/>
    <property type="project" value="TreeGrafter"/>
</dbReference>
<dbReference type="SUPFAM" id="SSF51735">
    <property type="entry name" value="NAD(P)-binding Rossmann-fold domains"/>
    <property type="match status" value="1"/>
</dbReference>
<evidence type="ECO:0000313" key="10">
    <source>
        <dbReference type="Proteomes" id="UP000051621"/>
    </source>
</evidence>
<dbReference type="CDD" id="cd08233">
    <property type="entry name" value="butanediol_DH_like"/>
    <property type="match status" value="1"/>
</dbReference>
<dbReference type="PATRIC" id="fig|1423731.3.peg.1791"/>
<gene>
    <name evidence="9" type="ORF">FC81_GL001748</name>
</gene>
<feature type="domain" description="Alcohol dehydrogenase-like N-terminal" evidence="8">
    <location>
        <begin position="27"/>
        <end position="151"/>
    </location>
</feature>
<dbReference type="InterPro" id="IPR011032">
    <property type="entry name" value="GroES-like_sf"/>
</dbReference>
<evidence type="ECO:0000259" key="7">
    <source>
        <dbReference type="Pfam" id="PF00107"/>
    </source>
</evidence>
<dbReference type="Proteomes" id="UP000051621">
    <property type="component" value="Unassembled WGS sequence"/>
</dbReference>
<dbReference type="GO" id="GO:0008270">
    <property type="term" value="F:zinc ion binding"/>
    <property type="evidence" value="ECO:0007669"/>
    <property type="project" value="InterPro"/>
</dbReference>
<evidence type="ECO:0000256" key="1">
    <source>
        <dbReference type="ARBA" id="ARBA00001947"/>
    </source>
</evidence>